<name>A0ABD2NUP5_9CUCU</name>
<gene>
    <name evidence="1" type="ORF">HHI36_005625</name>
</gene>
<protein>
    <submittedName>
        <fullName evidence="1">Uncharacterized protein</fullName>
    </submittedName>
</protein>
<dbReference type="EMBL" id="JABFTP020000144">
    <property type="protein sequence ID" value="KAL3282438.1"/>
    <property type="molecule type" value="Genomic_DNA"/>
</dbReference>
<organism evidence="1 2">
    <name type="scientific">Cryptolaemus montrouzieri</name>
    <dbReference type="NCBI Taxonomy" id="559131"/>
    <lineage>
        <taxon>Eukaryota</taxon>
        <taxon>Metazoa</taxon>
        <taxon>Ecdysozoa</taxon>
        <taxon>Arthropoda</taxon>
        <taxon>Hexapoda</taxon>
        <taxon>Insecta</taxon>
        <taxon>Pterygota</taxon>
        <taxon>Neoptera</taxon>
        <taxon>Endopterygota</taxon>
        <taxon>Coleoptera</taxon>
        <taxon>Polyphaga</taxon>
        <taxon>Cucujiformia</taxon>
        <taxon>Coccinelloidea</taxon>
        <taxon>Coccinellidae</taxon>
        <taxon>Scymninae</taxon>
        <taxon>Scymnini</taxon>
        <taxon>Cryptolaemus</taxon>
    </lineage>
</organism>
<accession>A0ABD2NUP5</accession>
<dbReference type="Proteomes" id="UP001516400">
    <property type="component" value="Unassembled WGS sequence"/>
</dbReference>
<dbReference type="AlphaFoldDB" id="A0ABD2NUP5"/>
<reference evidence="1 2" key="1">
    <citation type="journal article" date="2021" name="BMC Biol.">
        <title>Horizontally acquired antibacterial genes associated with adaptive radiation of ladybird beetles.</title>
        <authorList>
            <person name="Li H.S."/>
            <person name="Tang X.F."/>
            <person name="Huang Y.H."/>
            <person name="Xu Z.Y."/>
            <person name="Chen M.L."/>
            <person name="Du X.Y."/>
            <person name="Qiu B.Y."/>
            <person name="Chen P.T."/>
            <person name="Zhang W."/>
            <person name="Slipinski A."/>
            <person name="Escalona H.E."/>
            <person name="Waterhouse R.M."/>
            <person name="Zwick A."/>
            <person name="Pang H."/>
        </authorList>
    </citation>
    <scope>NUCLEOTIDE SEQUENCE [LARGE SCALE GENOMIC DNA]</scope>
    <source>
        <strain evidence="1">SYSU2018</strain>
    </source>
</reference>
<evidence type="ECO:0000313" key="2">
    <source>
        <dbReference type="Proteomes" id="UP001516400"/>
    </source>
</evidence>
<keyword evidence="2" id="KW-1185">Reference proteome</keyword>
<evidence type="ECO:0000313" key="1">
    <source>
        <dbReference type="EMBL" id="KAL3282438.1"/>
    </source>
</evidence>
<sequence length="263" mass="30089">MMKTSLKDVLIYNLTSALVRETALETWARTIFSFPLGKNEYYFYCCAGRSFRYYLTSVGPQSSLILCQLLVEETKHQNPLNLPIFPSKINRYETFCTRFEKASEKFENLIGSGIQVTVLTPSTFKIFFLKPARPNKAEEVYSSKSCNTVPVTLFQGTVKFFKTFENNPDLGQEEQHFNEAGLQVEKLVEHGSQLLSATYGASLTFKKPNIPDEFKPSSSQLAETYRYRMYLMAVTKNKKGSIAKILPKVDAFTQHLKRVYLQV</sequence>
<comment type="caution">
    <text evidence="1">The sequence shown here is derived from an EMBL/GenBank/DDBJ whole genome shotgun (WGS) entry which is preliminary data.</text>
</comment>
<proteinExistence type="predicted"/>